<feature type="transmembrane region" description="Helical" evidence="8">
    <location>
        <begin position="45"/>
        <end position="62"/>
    </location>
</feature>
<dbReference type="PANTHER" id="PTHR30460">
    <property type="entry name" value="MODERATE CONDUCTANCE MECHANOSENSITIVE CHANNEL YBIO"/>
    <property type="match status" value="1"/>
</dbReference>
<feature type="transmembrane region" description="Helical" evidence="8">
    <location>
        <begin position="108"/>
        <end position="127"/>
    </location>
</feature>
<evidence type="ECO:0000256" key="1">
    <source>
        <dbReference type="ARBA" id="ARBA00004651"/>
    </source>
</evidence>
<dbReference type="GO" id="GO:0005886">
    <property type="term" value="C:plasma membrane"/>
    <property type="evidence" value="ECO:0007669"/>
    <property type="project" value="UniProtKB-SubCell"/>
</dbReference>
<feature type="domain" description="Mechanosensitive ion channel MscS" evidence="9">
    <location>
        <begin position="160"/>
        <end position="216"/>
    </location>
</feature>
<evidence type="ECO:0000313" key="12">
    <source>
        <dbReference type="Proteomes" id="UP001205920"/>
    </source>
</evidence>
<proteinExistence type="inferred from homology"/>
<name>A0AAW5HXC5_9CORY</name>
<comment type="subcellular location">
    <subcellularLocation>
        <location evidence="1">Cell membrane</location>
        <topology evidence="1">Multi-pass membrane protein</topology>
    </subcellularLocation>
</comment>
<feature type="compositionally biased region" description="Basic and acidic residues" evidence="7">
    <location>
        <begin position="93"/>
        <end position="102"/>
    </location>
</feature>
<comment type="caution">
    <text evidence="11">The sequence shown here is derived from an EMBL/GenBank/DDBJ whole genome shotgun (WGS) entry which is preliminary data.</text>
</comment>
<dbReference type="GO" id="GO:0008381">
    <property type="term" value="F:mechanosensitive monoatomic ion channel activity"/>
    <property type="evidence" value="ECO:0007669"/>
    <property type="project" value="InterPro"/>
</dbReference>
<dbReference type="Gene3D" id="3.30.70.100">
    <property type="match status" value="1"/>
</dbReference>
<evidence type="ECO:0000256" key="8">
    <source>
        <dbReference type="SAM" id="Phobius"/>
    </source>
</evidence>
<accession>A0AAW5HXC5</accession>
<sequence length="342" mass="36760">MFSITQLSPSVLAKSVSVPDVDEAVDSVTSWWNDPATRDIFVTRPLWILLILAIALVLHLVVRRVITKAANNAINSPGSALPLRRRAGASEPDTAHSRSQEQRRQQRILTLANVGRSAAAIVIWVWAVLAVLDQLGVNVAPLVASAGVVGVALGFGAQSLVKDFLSGIFMLLENQYGVGDVIAVNGIEGTVEHVTMRITTVRDIDGTLWYVRNGDIDLLGNQSDVYSVARLEIPVSIQADPDQAASVVEAAMQDAVTRPEIADKLVGEATMLGISKFDPECATLRVMVNTLPGEQWGVSRFMTAVILEALHANGVPLPGTEPTYIRHLDHTPGGENNNADQQ</sequence>
<evidence type="ECO:0000256" key="4">
    <source>
        <dbReference type="ARBA" id="ARBA00022692"/>
    </source>
</evidence>
<dbReference type="InterPro" id="IPR011066">
    <property type="entry name" value="MscS_channel_C_sf"/>
</dbReference>
<keyword evidence="6 8" id="KW-0472">Membrane</keyword>
<protein>
    <submittedName>
        <fullName evidence="11">Mechanosensitive ion channel family protein</fullName>
    </submittedName>
</protein>
<keyword evidence="4 8" id="KW-0812">Transmembrane</keyword>
<evidence type="ECO:0000256" key="6">
    <source>
        <dbReference type="ARBA" id="ARBA00023136"/>
    </source>
</evidence>
<dbReference type="SUPFAM" id="SSF82689">
    <property type="entry name" value="Mechanosensitive channel protein MscS (YggB), C-terminal domain"/>
    <property type="match status" value="1"/>
</dbReference>
<dbReference type="InterPro" id="IPR023408">
    <property type="entry name" value="MscS_beta-dom_sf"/>
</dbReference>
<keyword evidence="5 8" id="KW-1133">Transmembrane helix</keyword>
<feature type="domain" description="Mechanosensitive ion channel transmembrane helices 2/3" evidence="10">
    <location>
        <begin position="120"/>
        <end position="158"/>
    </location>
</feature>
<evidence type="ECO:0000256" key="5">
    <source>
        <dbReference type="ARBA" id="ARBA00022989"/>
    </source>
</evidence>
<dbReference type="InterPro" id="IPR045276">
    <property type="entry name" value="YbiO_bact"/>
</dbReference>
<dbReference type="Pfam" id="PF00924">
    <property type="entry name" value="MS_channel_2nd"/>
    <property type="match status" value="1"/>
</dbReference>
<dbReference type="InterPro" id="IPR049142">
    <property type="entry name" value="MS_channel_1st"/>
</dbReference>
<evidence type="ECO:0000259" key="9">
    <source>
        <dbReference type="Pfam" id="PF00924"/>
    </source>
</evidence>
<dbReference type="InterPro" id="IPR011014">
    <property type="entry name" value="MscS_channel_TM-2"/>
</dbReference>
<dbReference type="FunFam" id="1.10.287.1260:FF:000005">
    <property type="entry name" value="Mechanosensitive ion channel family protein"/>
    <property type="match status" value="1"/>
</dbReference>
<dbReference type="Gene3D" id="1.10.287.1260">
    <property type="match status" value="1"/>
</dbReference>
<keyword evidence="12" id="KW-1185">Reference proteome</keyword>
<dbReference type="Gene3D" id="2.30.30.60">
    <property type="match status" value="1"/>
</dbReference>
<feature type="region of interest" description="Disordered" evidence="7">
    <location>
        <begin position="81"/>
        <end position="102"/>
    </location>
</feature>
<dbReference type="InterPro" id="IPR006685">
    <property type="entry name" value="MscS_channel_2nd"/>
</dbReference>
<evidence type="ECO:0000313" key="11">
    <source>
        <dbReference type="EMBL" id="MCO6394520.1"/>
    </source>
</evidence>
<dbReference type="Proteomes" id="UP001205920">
    <property type="component" value="Unassembled WGS sequence"/>
</dbReference>
<dbReference type="EMBL" id="JAEUWV010000006">
    <property type="protein sequence ID" value="MCO6394520.1"/>
    <property type="molecule type" value="Genomic_DNA"/>
</dbReference>
<dbReference type="PANTHER" id="PTHR30460:SF0">
    <property type="entry name" value="MODERATE CONDUCTANCE MECHANOSENSITIVE CHANNEL YBIO"/>
    <property type="match status" value="1"/>
</dbReference>
<evidence type="ECO:0000256" key="7">
    <source>
        <dbReference type="SAM" id="MobiDB-lite"/>
    </source>
</evidence>
<evidence type="ECO:0000256" key="2">
    <source>
        <dbReference type="ARBA" id="ARBA00008017"/>
    </source>
</evidence>
<feature type="transmembrane region" description="Helical" evidence="8">
    <location>
        <begin position="139"/>
        <end position="161"/>
    </location>
</feature>
<evidence type="ECO:0000259" key="10">
    <source>
        <dbReference type="Pfam" id="PF21088"/>
    </source>
</evidence>
<dbReference type="InterPro" id="IPR010920">
    <property type="entry name" value="LSM_dom_sf"/>
</dbReference>
<evidence type="ECO:0000256" key="3">
    <source>
        <dbReference type="ARBA" id="ARBA00022475"/>
    </source>
</evidence>
<dbReference type="Pfam" id="PF21088">
    <property type="entry name" value="MS_channel_1st"/>
    <property type="match status" value="1"/>
</dbReference>
<dbReference type="SUPFAM" id="SSF82861">
    <property type="entry name" value="Mechanosensitive channel protein MscS (YggB), transmembrane region"/>
    <property type="match status" value="1"/>
</dbReference>
<comment type="similarity">
    <text evidence="2">Belongs to the MscS (TC 1.A.23) family.</text>
</comment>
<reference evidence="11 12" key="1">
    <citation type="submission" date="2021-01" db="EMBL/GenBank/DDBJ databases">
        <title>Identification and Characterization of Corynebacterium sp.</title>
        <authorList>
            <person name="Luo Q."/>
            <person name="Qu P."/>
            <person name="Chen Q."/>
        </authorList>
    </citation>
    <scope>NUCLEOTIDE SEQUENCE [LARGE SCALE GENOMIC DNA]</scope>
    <source>
        <strain evidence="11 12">MC-18</strain>
    </source>
</reference>
<dbReference type="SUPFAM" id="SSF50182">
    <property type="entry name" value="Sm-like ribonucleoproteins"/>
    <property type="match status" value="1"/>
</dbReference>
<gene>
    <name evidence="11" type="ORF">JMN37_05960</name>
</gene>
<dbReference type="AlphaFoldDB" id="A0AAW5HXC5"/>
<organism evidence="11 12">
    <name type="scientific">Corynebacterium lipophilum</name>
    <dbReference type="NCBI Taxonomy" id="2804918"/>
    <lineage>
        <taxon>Bacteria</taxon>
        <taxon>Bacillati</taxon>
        <taxon>Actinomycetota</taxon>
        <taxon>Actinomycetes</taxon>
        <taxon>Mycobacteriales</taxon>
        <taxon>Corynebacteriaceae</taxon>
        <taxon>Corynebacterium</taxon>
    </lineage>
</organism>
<keyword evidence="3" id="KW-1003">Cell membrane</keyword>